<dbReference type="AlphaFoldDB" id="A0A0C2MHA3"/>
<evidence type="ECO:0000313" key="9">
    <source>
        <dbReference type="Proteomes" id="UP000031668"/>
    </source>
</evidence>
<accession>A0A0C2MHA3</accession>
<comment type="caution">
    <text evidence="8">The sequence shown here is derived from an EMBL/GenBank/DDBJ whole genome shotgun (WGS) entry which is preliminary data.</text>
</comment>
<evidence type="ECO:0000259" key="7">
    <source>
        <dbReference type="PROSITE" id="PS50011"/>
    </source>
</evidence>
<keyword evidence="9" id="KW-1185">Reference proteome</keyword>
<gene>
    <name evidence="8" type="ORF">RF11_06247</name>
</gene>
<dbReference type="InterPro" id="IPR000719">
    <property type="entry name" value="Prot_kinase_dom"/>
</dbReference>
<dbReference type="SUPFAM" id="SSF56112">
    <property type="entry name" value="Protein kinase-like (PK-like)"/>
    <property type="match status" value="1"/>
</dbReference>
<name>A0A0C2MHA3_THEKT</name>
<evidence type="ECO:0000256" key="6">
    <source>
        <dbReference type="ARBA" id="ARBA00022840"/>
    </source>
</evidence>
<dbReference type="OMA" id="NMNICHR"/>
<dbReference type="FunFam" id="1.10.510.10:FF:000624">
    <property type="entry name" value="Mitogen-activated protein kinase"/>
    <property type="match status" value="1"/>
</dbReference>
<keyword evidence="6" id="KW-0067">ATP-binding</keyword>
<dbReference type="PROSITE" id="PS50011">
    <property type="entry name" value="PROTEIN_KINASE_DOM"/>
    <property type="match status" value="1"/>
</dbReference>
<comment type="similarity">
    <text evidence="1">Belongs to the protein kinase superfamily. CMGC Ser/Thr protein kinase family. GSK-3 subfamily.</text>
</comment>
<evidence type="ECO:0000256" key="5">
    <source>
        <dbReference type="ARBA" id="ARBA00022777"/>
    </source>
</evidence>
<dbReference type="Gene3D" id="1.10.510.10">
    <property type="entry name" value="Transferase(Phosphotransferase) domain 1"/>
    <property type="match status" value="1"/>
</dbReference>
<keyword evidence="5 8" id="KW-0418">Kinase</keyword>
<dbReference type="EMBL" id="JWZT01004623">
    <property type="protein sequence ID" value="KII63709.1"/>
    <property type="molecule type" value="Genomic_DNA"/>
</dbReference>
<dbReference type="OrthoDB" id="272141at2759"/>
<dbReference type="InterPro" id="IPR050591">
    <property type="entry name" value="GSK-3"/>
</dbReference>
<dbReference type="GO" id="GO:0030154">
    <property type="term" value="P:cell differentiation"/>
    <property type="evidence" value="ECO:0007669"/>
    <property type="project" value="TreeGrafter"/>
</dbReference>
<dbReference type="GO" id="GO:0005634">
    <property type="term" value="C:nucleus"/>
    <property type="evidence" value="ECO:0007669"/>
    <property type="project" value="TreeGrafter"/>
</dbReference>
<feature type="domain" description="Protein kinase" evidence="7">
    <location>
        <begin position="45"/>
        <end position="329"/>
    </location>
</feature>
<evidence type="ECO:0000256" key="3">
    <source>
        <dbReference type="ARBA" id="ARBA00022679"/>
    </source>
</evidence>
<dbReference type="PANTHER" id="PTHR24057">
    <property type="entry name" value="GLYCOGEN SYNTHASE KINASE-3 ALPHA"/>
    <property type="match status" value="1"/>
</dbReference>
<dbReference type="InterPro" id="IPR011009">
    <property type="entry name" value="Kinase-like_dom_sf"/>
</dbReference>
<dbReference type="Gene3D" id="3.30.200.20">
    <property type="entry name" value="Phosphorylase Kinase, domain 1"/>
    <property type="match status" value="1"/>
</dbReference>
<dbReference type="Pfam" id="PF00069">
    <property type="entry name" value="Pkinase"/>
    <property type="match status" value="1"/>
</dbReference>
<keyword evidence="3" id="KW-0808">Transferase</keyword>
<dbReference type="GO" id="GO:0005737">
    <property type="term" value="C:cytoplasm"/>
    <property type="evidence" value="ECO:0007669"/>
    <property type="project" value="TreeGrafter"/>
</dbReference>
<dbReference type="Proteomes" id="UP000031668">
    <property type="component" value="Unassembled WGS sequence"/>
</dbReference>
<keyword evidence="2" id="KW-0723">Serine/threonine-protein kinase</keyword>
<protein>
    <submittedName>
        <fullName evidence="8">Glycogen synthase kinase-3 beta</fullName>
    </submittedName>
</protein>
<reference evidence="8 9" key="1">
    <citation type="journal article" date="2014" name="Genome Biol. Evol.">
        <title>The genome of the myxosporean Thelohanellus kitauei shows adaptations to nutrient acquisition within its fish host.</title>
        <authorList>
            <person name="Yang Y."/>
            <person name="Xiong J."/>
            <person name="Zhou Z."/>
            <person name="Huo F."/>
            <person name="Miao W."/>
            <person name="Ran C."/>
            <person name="Liu Y."/>
            <person name="Zhang J."/>
            <person name="Feng J."/>
            <person name="Wang M."/>
            <person name="Wang M."/>
            <person name="Wang L."/>
            <person name="Yao B."/>
        </authorList>
    </citation>
    <scope>NUCLEOTIDE SEQUENCE [LARGE SCALE GENOMIC DNA]</scope>
    <source>
        <strain evidence="8">Wuqing</strain>
    </source>
</reference>
<dbReference type="PANTHER" id="PTHR24057:SF0">
    <property type="entry name" value="PROTEIN KINASE SHAGGY-RELATED"/>
    <property type="match status" value="1"/>
</dbReference>
<evidence type="ECO:0000256" key="4">
    <source>
        <dbReference type="ARBA" id="ARBA00022741"/>
    </source>
</evidence>
<sequence length="329" mass="38053">MMLSDANKCFCSQKRVDHSVYEIIPQNSFEVYPREPPDLPVNILLSNIKRESGGTFGEVYRANLFLIPEHQDSTHHCCTTPSETVAVKTVLQNERFKNRELEITRMMNHPNIVQMKYYFKRTKNESTYLGIIMDYYPLDFHSFVKDVRIRKVIPDESVLKNYAFQLISGINYIHNMNICHRDIKPHNILLSADRKVLRICDFGSAKTLEPNGRNISYICSRYYRAPELIVGVTDYTTSVDIWSCGCVLAEAYSGVVLFYGDSTSNQLRAIFSKLELPESYIELLPQKDPEKIIKHPPIKGALNKHLQCKFTNYVDLVEEMTYKRPIVCS</sequence>
<organism evidence="8 9">
    <name type="scientific">Thelohanellus kitauei</name>
    <name type="common">Myxosporean</name>
    <dbReference type="NCBI Taxonomy" id="669202"/>
    <lineage>
        <taxon>Eukaryota</taxon>
        <taxon>Metazoa</taxon>
        <taxon>Cnidaria</taxon>
        <taxon>Myxozoa</taxon>
        <taxon>Myxosporea</taxon>
        <taxon>Bivalvulida</taxon>
        <taxon>Platysporina</taxon>
        <taxon>Myxobolidae</taxon>
        <taxon>Thelohanellus</taxon>
    </lineage>
</organism>
<dbReference type="InterPro" id="IPR008271">
    <property type="entry name" value="Ser/Thr_kinase_AS"/>
</dbReference>
<dbReference type="GO" id="GO:0007165">
    <property type="term" value="P:signal transduction"/>
    <property type="evidence" value="ECO:0007669"/>
    <property type="project" value="TreeGrafter"/>
</dbReference>
<dbReference type="SMART" id="SM00220">
    <property type="entry name" value="S_TKc"/>
    <property type="match status" value="1"/>
</dbReference>
<dbReference type="GO" id="GO:0005524">
    <property type="term" value="F:ATP binding"/>
    <property type="evidence" value="ECO:0007669"/>
    <property type="project" value="UniProtKB-KW"/>
</dbReference>
<evidence type="ECO:0000313" key="8">
    <source>
        <dbReference type="EMBL" id="KII63709.1"/>
    </source>
</evidence>
<dbReference type="PROSITE" id="PS00108">
    <property type="entry name" value="PROTEIN_KINASE_ST"/>
    <property type="match status" value="1"/>
</dbReference>
<evidence type="ECO:0000256" key="1">
    <source>
        <dbReference type="ARBA" id="ARBA00005527"/>
    </source>
</evidence>
<evidence type="ECO:0000256" key="2">
    <source>
        <dbReference type="ARBA" id="ARBA00022527"/>
    </source>
</evidence>
<proteinExistence type="inferred from homology"/>
<keyword evidence="4" id="KW-0547">Nucleotide-binding</keyword>
<dbReference type="GO" id="GO:0004674">
    <property type="term" value="F:protein serine/threonine kinase activity"/>
    <property type="evidence" value="ECO:0007669"/>
    <property type="project" value="UniProtKB-KW"/>
</dbReference>